<dbReference type="Pfam" id="PF05219">
    <property type="entry name" value="DREV"/>
    <property type="match status" value="2"/>
</dbReference>
<dbReference type="SUPFAM" id="SSF53335">
    <property type="entry name" value="S-adenosyl-L-methionine-dependent methyltransferases"/>
    <property type="match status" value="1"/>
</dbReference>
<name>A0A0B2VT46_TOXCA</name>
<accession>A0A0B2VT46</accession>
<dbReference type="AlphaFoldDB" id="A0A0B2VT46"/>
<evidence type="ECO:0000313" key="1">
    <source>
        <dbReference type="EMBL" id="KHN84562.1"/>
    </source>
</evidence>
<dbReference type="STRING" id="6265.A0A0B2VT46"/>
<dbReference type="GO" id="GO:0032259">
    <property type="term" value="P:methylation"/>
    <property type="evidence" value="ECO:0007669"/>
    <property type="project" value="UniProtKB-KW"/>
</dbReference>
<dbReference type="PANTHER" id="PTHR12890">
    <property type="entry name" value="DREV PROTEIN"/>
    <property type="match status" value="1"/>
</dbReference>
<sequence length="227" mass="25788">MVPPVSNPTPHIPLYYALASAILSLVMTKTSINGVLDRGGMFVFSTSQFREFMQIPPEWDESNKFMLDLGAGDGRVTSVIAQFYKNVAVTEASQIMEWRLGQRGYKVLPLDKWPSIPDPLHLVSALNLLDRHFDPFTLLNSKINLKGGTLEEQANSLVEQVFVPAGFELIRWGKLPYLCEGDYNRAYYKLDDTVFLLRAVAKHDVSYVQQRDNMSYVDRHSRDIAEL</sequence>
<proteinExistence type="predicted"/>
<keyword evidence="1" id="KW-0489">Methyltransferase</keyword>
<dbReference type="GO" id="GO:0106370">
    <property type="term" value="F:protein-L-histidine N-pros-methyltransferase activity"/>
    <property type="evidence" value="ECO:0007669"/>
    <property type="project" value="InterPro"/>
</dbReference>
<evidence type="ECO:0000313" key="2">
    <source>
        <dbReference type="Proteomes" id="UP000031036"/>
    </source>
</evidence>
<dbReference type="EMBL" id="JPKZ01000914">
    <property type="protein sequence ID" value="KHN84562.1"/>
    <property type="molecule type" value="Genomic_DNA"/>
</dbReference>
<keyword evidence="2" id="KW-1185">Reference proteome</keyword>
<dbReference type="Proteomes" id="UP000031036">
    <property type="component" value="Unassembled WGS sequence"/>
</dbReference>
<dbReference type="OMA" id="IHATELC"/>
<organism evidence="1 2">
    <name type="scientific">Toxocara canis</name>
    <name type="common">Canine roundworm</name>
    <dbReference type="NCBI Taxonomy" id="6265"/>
    <lineage>
        <taxon>Eukaryota</taxon>
        <taxon>Metazoa</taxon>
        <taxon>Ecdysozoa</taxon>
        <taxon>Nematoda</taxon>
        <taxon>Chromadorea</taxon>
        <taxon>Rhabditida</taxon>
        <taxon>Spirurina</taxon>
        <taxon>Ascaridomorpha</taxon>
        <taxon>Ascaridoidea</taxon>
        <taxon>Toxocaridae</taxon>
        <taxon>Toxocara</taxon>
    </lineage>
</organism>
<dbReference type="InterPro" id="IPR007884">
    <property type="entry name" value="METL9"/>
</dbReference>
<gene>
    <name evidence="1" type="primary">METTL9</name>
    <name evidence="1" type="ORF">Tcan_16825</name>
</gene>
<keyword evidence="1" id="KW-0808">Transferase</keyword>
<dbReference type="PANTHER" id="PTHR12890:SF0">
    <property type="entry name" value="PROTEIN-L-HISTIDINE N-PROS-METHYLTRANSFERASE"/>
    <property type="match status" value="1"/>
</dbReference>
<comment type="caution">
    <text evidence="1">The sequence shown here is derived from an EMBL/GenBank/DDBJ whole genome shotgun (WGS) entry which is preliminary data.</text>
</comment>
<dbReference type="InterPro" id="IPR029063">
    <property type="entry name" value="SAM-dependent_MTases_sf"/>
</dbReference>
<protein>
    <submittedName>
        <fullName evidence="1">Methyltransferase-like protein 9</fullName>
    </submittedName>
</protein>
<dbReference type="OrthoDB" id="199041at2759"/>
<reference evidence="1 2" key="1">
    <citation type="submission" date="2014-11" db="EMBL/GenBank/DDBJ databases">
        <title>Genetic blueprint of the zoonotic pathogen Toxocara canis.</title>
        <authorList>
            <person name="Zhu X.-Q."/>
            <person name="Korhonen P.K."/>
            <person name="Cai H."/>
            <person name="Young N.D."/>
            <person name="Nejsum P."/>
            <person name="von Samson-Himmelstjerna G."/>
            <person name="Boag P.R."/>
            <person name="Tan P."/>
            <person name="Li Q."/>
            <person name="Min J."/>
            <person name="Yang Y."/>
            <person name="Wang X."/>
            <person name="Fang X."/>
            <person name="Hall R.S."/>
            <person name="Hofmann A."/>
            <person name="Sternberg P.W."/>
            <person name="Jex A.R."/>
            <person name="Gasser R.B."/>
        </authorList>
    </citation>
    <scope>NUCLEOTIDE SEQUENCE [LARGE SCALE GENOMIC DNA]</scope>
    <source>
        <strain evidence="1">PN_DK_2014</strain>
    </source>
</reference>